<dbReference type="Pfam" id="PF06907">
    <property type="entry name" value="LXN"/>
    <property type="match status" value="1"/>
</dbReference>
<feature type="domain" description="Cystatin LXN-type" evidence="6">
    <location>
        <begin position="187"/>
        <end position="242"/>
    </location>
</feature>
<organism evidence="7 8">
    <name type="scientific">Erpetoichthys calabaricus</name>
    <name type="common">Rope fish</name>
    <name type="synonym">Calamoichthys calabaricus</name>
    <dbReference type="NCBI Taxonomy" id="27687"/>
    <lineage>
        <taxon>Eukaryota</taxon>
        <taxon>Metazoa</taxon>
        <taxon>Chordata</taxon>
        <taxon>Craniata</taxon>
        <taxon>Vertebrata</taxon>
        <taxon>Euteleostomi</taxon>
        <taxon>Actinopterygii</taxon>
        <taxon>Polypteriformes</taxon>
        <taxon>Polypteridae</taxon>
        <taxon>Erpetoichthys</taxon>
    </lineage>
</organism>
<feature type="chain" id="PRO_5034146349" evidence="5">
    <location>
        <begin position="18"/>
        <end position="242"/>
    </location>
</feature>
<dbReference type="PANTHER" id="PTHR28591">
    <property type="entry name" value="LATEXIN"/>
    <property type="match status" value="1"/>
</dbReference>
<dbReference type="GO" id="GO:0008191">
    <property type="term" value="F:metalloendopeptidase inhibitor activity"/>
    <property type="evidence" value="ECO:0007669"/>
    <property type="project" value="UniProtKB-UniRule"/>
</dbReference>
<comment type="similarity">
    <text evidence="1 4">Belongs to the protease inhibitor I47 (latexin) family.</text>
</comment>
<evidence type="ECO:0000256" key="4">
    <source>
        <dbReference type="PROSITE-ProRule" id="PRU01377"/>
    </source>
</evidence>
<dbReference type="FunFam" id="3.10.450.10:FF:000007">
    <property type="entry name" value="latexin"/>
    <property type="match status" value="1"/>
</dbReference>
<dbReference type="InterPro" id="IPR046350">
    <property type="entry name" value="Cystatin_sf"/>
</dbReference>
<dbReference type="InterPro" id="IPR049897">
    <property type="entry name" value="CYSTATIN_LXN"/>
</dbReference>
<evidence type="ECO:0000256" key="3">
    <source>
        <dbReference type="ARBA" id="ARBA00022737"/>
    </source>
</evidence>
<dbReference type="SUPFAM" id="SSF54403">
    <property type="entry name" value="Cystatin/monellin"/>
    <property type="match status" value="2"/>
</dbReference>
<reference evidence="7" key="3">
    <citation type="submission" date="2025-09" db="UniProtKB">
        <authorList>
            <consortium name="Ensembl"/>
        </authorList>
    </citation>
    <scope>IDENTIFICATION</scope>
</reference>
<keyword evidence="2 4" id="KW-0646">Protease inhibitor</keyword>
<keyword evidence="5" id="KW-0732">Signal</keyword>
<dbReference type="PANTHER" id="PTHR28591:SF1">
    <property type="entry name" value="LATEXIN"/>
    <property type="match status" value="1"/>
</dbReference>
<dbReference type="GeneTree" id="ENSGT00530000063813"/>
<evidence type="ECO:0000256" key="5">
    <source>
        <dbReference type="SAM" id="SignalP"/>
    </source>
</evidence>
<gene>
    <name evidence="7" type="primary">LXN</name>
    <name evidence="7" type="synonym">LOC114646305</name>
</gene>
<sequence>MSLFKWVVLGLLPLINGFVLLNDHLQSSEMTRTAMDSENLHNELPYSTLHLEEAEAALEKSMLLNTDLRMEKLNPANYRATRAAQVAVHYLNYKQGSLFCHFSRRKIENATLEEISGVGNKYFLTFTEDETPNKHATGVHTAEILFRHTITKMAPEVNSTYNGCVKNISEDENTFYVRMRKQHQLVAGKYIPDGHGNIPIEMEPFWHLGYTASSYIMWKESNESTLFNMETVLSFQQLASFL</sequence>
<feature type="signal peptide" evidence="5">
    <location>
        <begin position="1"/>
        <end position="17"/>
    </location>
</feature>
<accession>A0A8C4RZV6</accession>
<protein>
    <submittedName>
        <fullName evidence="7">Latexin</fullName>
    </submittedName>
</protein>
<evidence type="ECO:0000256" key="1">
    <source>
        <dbReference type="ARBA" id="ARBA00010083"/>
    </source>
</evidence>
<feature type="domain" description="Cystatin LXN-type" evidence="6">
    <location>
        <begin position="70"/>
        <end position="170"/>
    </location>
</feature>
<keyword evidence="3" id="KW-0677">Repeat</keyword>
<dbReference type="Gene3D" id="3.10.450.10">
    <property type="match status" value="2"/>
</dbReference>
<evidence type="ECO:0000256" key="2">
    <source>
        <dbReference type="ARBA" id="ARBA00022690"/>
    </source>
</evidence>
<evidence type="ECO:0000259" key="6">
    <source>
        <dbReference type="PROSITE" id="PS52033"/>
    </source>
</evidence>
<reference evidence="7" key="1">
    <citation type="submission" date="2021-06" db="EMBL/GenBank/DDBJ databases">
        <authorList>
            <consortium name="Wellcome Sanger Institute Data Sharing"/>
        </authorList>
    </citation>
    <scope>NUCLEOTIDE SEQUENCE [LARGE SCALE GENOMIC DNA]</scope>
</reference>
<dbReference type="Ensembl" id="ENSECRT00000010345.1">
    <property type="protein sequence ID" value="ENSECRP00000010179.1"/>
    <property type="gene ID" value="ENSECRG00000006788.1"/>
</dbReference>
<keyword evidence="8" id="KW-1185">Reference proteome</keyword>
<name>A0A8C4RZV6_ERPCA</name>
<dbReference type="GO" id="GO:0005615">
    <property type="term" value="C:extracellular space"/>
    <property type="evidence" value="ECO:0007669"/>
    <property type="project" value="TreeGrafter"/>
</dbReference>
<evidence type="ECO:0000313" key="7">
    <source>
        <dbReference type="Ensembl" id="ENSECRP00000010179.1"/>
    </source>
</evidence>
<dbReference type="AlphaFoldDB" id="A0A8C4RZV6"/>
<dbReference type="Proteomes" id="UP000694620">
    <property type="component" value="Chromosome 2"/>
</dbReference>
<reference evidence="7" key="2">
    <citation type="submission" date="2025-08" db="UniProtKB">
        <authorList>
            <consortium name="Ensembl"/>
        </authorList>
    </citation>
    <scope>IDENTIFICATION</scope>
</reference>
<proteinExistence type="inferred from homology"/>
<evidence type="ECO:0000313" key="8">
    <source>
        <dbReference type="Proteomes" id="UP000694620"/>
    </source>
</evidence>
<dbReference type="InterPro" id="IPR009684">
    <property type="entry name" value="Latexin"/>
</dbReference>
<dbReference type="PROSITE" id="PS52033">
    <property type="entry name" value="CYSTATIN_LXN"/>
    <property type="match status" value="2"/>
</dbReference>